<dbReference type="EMBL" id="SRYA01000080">
    <property type="protein sequence ID" value="TGY90883.1"/>
    <property type="molecule type" value="Genomic_DNA"/>
</dbReference>
<organism evidence="1 2">
    <name type="scientific">Petralouisia muris</name>
    <dbReference type="NCBI Taxonomy" id="3032872"/>
    <lineage>
        <taxon>Bacteria</taxon>
        <taxon>Bacillati</taxon>
        <taxon>Bacillota</taxon>
        <taxon>Clostridia</taxon>
        <taxon>Lachnospirales</taxon>
        <taxon>Lachnospiraceae</taxon>
        <taxon>Petralouisia</taxon>
    </lineage>
</organism>
<gene>
    <name evidence="1" type="ORF">E5329_23895</name>
</gene>
<proteinExistence type="predicted"/>
<evidence type="ECO:0000313" key="2">
    <source>
        <dbReference type="Proteomes" id="UP000304953"/>
    </source>
</evidence>
<accession>A0AC61RQY4</accession>
<protein>
    <submittedName>
        <fullName evidence="1">Uncharacterized protein</fullName>
    </submittedName>
</protein>
<sequence length="61" mass="6913">MAYYNICPYCKAYLDPGEKCDCREPAIKRMEFFENHLKVSKETGQIAFSWDADGAGGVESK</sequence>
<dbReference type="Proteomes" id="UP000304953">
    <property type="component" value="Unassembled WGS sequence"/>
</dbReference>
<name>A0AC61RQY4_9FIRM</name>
<reference evidence="1" key="1">
    <citation type="submission" date="2019-04" db="EMBL/GenBank/DDBJ databases">
        <title>Microbes associate with the intestines of laboratory mice.</title>
        <authorList>
            <person name="Navarre W."/>
            <person name="Wong E."/>
            <person name="Huang K."/>
            <person name="Tropini C."/>
            <person name="Ng K."/>
            <person name="Yu B."/>
        </authorList>
    </citation>
    <scope>NUCLEOTIDE SEQUENCE</scope>
    <source>
        <strain evidence="1">NM01_1-7b</strain>
    </source>
</reference>
<keyword evidence="2" id="KW-1185">Reference proteome</keyword>
<comment type="caution">
    <text evidence="1">The sequence shown here is derived from an EMBL/GenBank/DDBJ whole genome shotgun (WGS) entry which is preliminary data.</text>
</comment>
<evidence type="ECO:0000313" key="1">
    <source>
        <dbReference type="EMBL" id="TGY90883.1"/>
    </source>
</evidence>